<keyword evidence="1" id="KW-1133">Transmembrane helix</keyword>
<dbReference type="RefSeq" id="WP_278012728.1">
    <property type="nucleotide sequence ID" value="NZ_CP121208.1"/>
</dbReference>
<sequence length="47" mass="5169">MKKLPINILIILATIIIAPRLNTLGKSALGIALIIYAITLLTLRKDR</sequence>
<proteinExistence type="predicted"/>
<organism evidence="2 3">
    <name type="scientific">Arcanobacterium canis</name>
    <dbReference type="NCBI Taxonomy" id="999183"/>
    <lineage>
        <taxon>Bacteria</taxon>
        <taxon>Bacillati</taxon>
        <taxon>Actinomycetota</taxon>
        <taxon>Actinomycetes</taxon>
        <taxon>Actinomycetales</taxon>
        <taxon>Actinomycetaceae</taxon>
        <taxon>Arcanobacterium</taxon>
    </lineage>
</organism>
<dbReference type="Proteomes" id="UP001215216">
    <property type="component" value="Chromosome"/>
</dbReference>
<gene>
    <name evidence="2" type="ORF">P7079_08085</name>
</gene>
<keyword evidence="3" id="KW-1185">Reference proteome</keyword>
<accession>A0ABY8FXT4</accession>
<reference evidence="2 3" key="1">
    <citation type="submission" date="2023-03" db="EMBL/GenBank/DDBJ databases">
        <title>Complete genome of Arcanobacterium canis strain DSM 25104 isolated in 2010 from a canine otitis externa in Germany.</title>
        <authorList>
            <person name="Borowiak M."/>
            <person name="Kreitlow A."/>
            <person name="Malorny B."/>
            <person name="Laemmler C."/>
            <person name="Prenger-Berninghoff E."/>
            <person name="Ploetz M."/>
            <person name="Abdulmawjood A."/>
        </authorList>
    </citation>
    <scope>NUCLEOTIDE SEQUENCE [LARGE SCALE GENOMIC DNA]</scope>
    <source>
        <strain evidence="2 3">DSM 25104</strain>
    </source>
</reference>
<keyword evidence="1" id="KW-0472">Membrane</keyword>
<evidence type="ECO:0000313" key="2">
    <source>
        <dbReference type="EMBL" id="WFM83333.1"/>
    </source>
</evidence>
<name>A0ABY8FXT4_9ACTO</name>
<dbReference type="EMBL" id="CP121208">
    <property type="protein sequence ID" value="WFM83333.1"/>
    <property type="molecule type" value="Genomic_DNA"/>
</dbReference>
<feature type="transmembrane region" description="Helical" evidence="1">
    <location>
        <begin position="27"/>
        <end position="43"/>
    </location>
</feature>
<evidence type="ECO:0000313" key="3">
    <source>
        <dbReference type="Proteomes" id="UP001215216"/>
    </source>
</evidence>
<evidence type="ECO:0000256" key="1">
    <source>
        <dbReference type="SAM" id="Phobius"/>
    </source>
</evidence>
<keyword evidence="1" id="KW-0812">Transmembrane</keyword>
<protein>
    <submittedName>
        <fullName evidence="2">Uncharacterized protein</fullName>
    </submittedName>
</protein>